<dbReference type="Proteomes" id="UP000199410">
    <property type="component" value="Unassembled WGS sequence"/>
</dbReference>
<comment type="caution">
    <text evidence="2">The sequence shown here is derived from an EMBL/GenBank/DDBJ whole genome shotgun (WGS) entry which is preliminary data.</text>
</comment>
<evidence type="ECO:0000256" key="1">
    <source>
        <dbReference type="SAM" id="MobiDB-lite"/>
    </source>
</evidence>
<feature type="region of interest" description="Disordered" evidence="1">
    <location>
        <begin position="1"/>
        <end position="43"/>
    </location>
</feature>
<evidence type="ECO:0000313" key="3">
    <source>
        <dbReference type="Proteomes" id="UP000199410"/>
    </source>
</evidence>
<feature type="region of interest" description="Disordered" evidence="1">
    <location>
        <begin position="74"/>
        <end position="95"/>
    </location>
</feature>
<name>A0A1H9IAV8_9BACI</name>
<sequence>MKVGRIEAMGTVGENTPSSSPKQSNSQPLQIKGTGKSLDSVPSVRNGEFSNWFNSLTTEEFDRVWSDPKLREKIKDRLLHPGDTKGRTGDGNRDL</sequence>
<organism evidence="2 3">
    <name type="scientific">Lysinibacillus fusiformis</name>
    <dbReference type="NCBI Taxonomy" id="28031"/>
    <lineage>
        <taxon>Bacteria</taxon>
        <taxon>Bacillati</taxon>
        <taxon>Bacillota</taxon>
        <taxon>Bacilli</taxon>
        <taxon>Bacillales</taxon>
        <taxon>Bacillaceae</taxon>
        <taxon>Lysinibacillus</taxon>
    </lineage>
</organism>
<evidence type="ECO:0000313" key="2">
    <source>
        <dbReference type="EMBL" id="SEQ71851.1"/>
    </source>
</evidence>
<proteinExistence type="predicted"/>
<reference evidence="2 3" key="1">
    <citation type="submission" date="2016-10" db="EMBL/GenBank/DDBJ databases">
        <authorList>
            <person name="Varghese N."/>
            <person name="Submissions S."/>
        </authorList>
    </citation>
    <scope>NUCLEOTIDE SEQUENCE [LARGE SCALE GENOMIC DNA]</scope>
    <source>
        <strain evidence="2 3">TC-13</strain>
    </source>
</reference>
<dbReference type="AlphaFoldDB" id="A0A1H9IAV8"/>
<gene>
    <name evidence="2" type="ORF">SAMN02787113_02223</name>
</gene>
<accession>A0A1H9IAV8</accession>
<dbReference type="EMBL" id="FOEL01000007">
    <property type="protein sequence ID" value="SEQ71851.1"/>
    <property type="molecule type" value="Genomic_DNA"/>
</dbReference>
<protein>
    <submittedName>
        <fullName evidence="2">Uncharacterized protein</fullName>
    </submittedName>
</protein>
<feature type="compositionally biased region" description="Low complexity" evidence="1">
    <location>
        <begin position="17"/>
        <end position="30"/>
    </location>
</feature>